<dbReference type="EMBL" id="UGGT01000001">
    <property type="protein sequence ID" value="STO23057.1"/>
    <property type="molecule type" value="Genomic_DNA"/>
</dbReference>
<evidence type="ECO:0000313" key="2">
    <source>
        <dbReference type="Proteomes" id="UP000254554"/>
    </source>
</evidence>
<protein>
    <submittedName>
        <fullName evidence="1">Uncharacterized protein</fullName>
    </submittedName>
</protein>
<dbReference type="RefSeq" id="WP_010655176.1">
    <property type="nucleotide sequence ID" value="NZ_JAPHOS010000001.1"/>
</dbReference>
<keyword evidence="2" id="KW-1185">Reference proteome</keyword>
<name>A0A377GE27_9GAMM</name>
<sequence>MNAYPQGFLYRGMNRKEERDYINQQVHGLAGSKPLIAYVGGTKEIDLEKTREIAKAHRAGNVSGISTSKKLGIGISFANYLPQTHAVYLVDKRNIPESQQVHQDYSDELDFTDASGENQNYTHERELTVSGVHASAIPMRLTRDGLTFNVECNPFYVDRLRLSEGLNQEYEVLLESFYEVIYDVRRNQHDYSVIQEPDMEKLKKFKEQEEAFYAKWMIEMDVDPQHRKAITERLSGTLSIEELTEGEIKHNPTKI</sequence>
<organism evidence="1 2">
    <name type="scientific">Fluoribacter dumoffii</name>
    <dbReference type="NCBI Taxonomy" id="463"/>
    <lineage>
        <taxon>Bacteria</taxon>
        <taxon>Pseudomonadati</taxon>
        <taxon>Pseudomonadota</taxon>
        <taxon>Gammaproteobacteria</taxon>
        <taxon>Legionellales</taxon>
        <taxon>Legionellaceae</taxon>
        <taxon>Fluoribacter</taxon>
    </lineage>
</organism>
<evidence type="ECO:0000313" key="1">
    <source>
        <dbReference type="EMBL" id="STO23057.1"/>
    </source>
</evidence>
<dbReference type="GeneID" id="93294026"/>
<gene>
    <name evidence="1" type="ORF">NCTC11370_03161</name>
</gene>
<reference evidence="1 2" key="1">
    <citation type="submission" date="2018-06" db="EMBL/GenBank/DDBJ databases">
        <authorList>
            <consortium name="Pathogen Informatics"/>
            <person name="Doyle S."/>
        </authorList>
    </citation>
    <scope>NUCLEOTIDE SEQUENCE [LARGE SCALE GENOMIC DNA]</scope>
    <source>
        <strain evidence="1 2">NCTC11370</strain>
    </source>
</reference>
<dbReference type="OrthoDB" id="5650317at2"/>
<dbReference type="AlphaFoldDB" id="A0A377GE27"/>
<accession>A0A377GE27</accession>
<dbReference type="Proteomes" id="UP000254554">
    <property type="component" value="Unassembled WGS sequence"/>
</dbReference>
<proteinExistence type="predicted"/>